<evidence type="ECO:0000313" key="2">
    <source>
        <dbReference type="Proteomes" id="UP000002297"/>
    </source>
</evidence>
<name>A3U6L1_CROAH</name>
<gene>
    <name evidence="1" type="ordered locus">CA2559_03945</name>
</gene>
<accession>A3U6L1</accession>
<dbReference type="GeneID" id="89452580"/>
<dbReference type="eggNOG" id="ENOG502ZSQ9">
    <property type="taxonomic scope" value="Bacteria"/>
</dbReference>
<evidence type="ECO:0000313" key="1">
    <source>
        <dbReference type="EMBL" id="EAP87878.1"/>
    </source>
</evidence>
<reference evidence="1 2" key="1">
    <citation type="journal article" date="2010" name="J. Bacteriol.">
        <title>The complete genome sequence of Croceibacter atlanticus HTCC2559T.</title>
        <authorList>
            <person name="Oh H.M."/>
            <person name="Kang I."/>
            <person name="Ferriera S."/>
            <person name="Giovannoni S.J."/>
            <person name="Cho J.C."/>
        </authorList>
    </citation>
    <scope>NUCLEOTIDE SEQUENCE [LARGE SCALE GENOMIC DNA]</scope>
    <source>
        <strain evidence="2">ATCC BAA-628 / HTCC2559 / KCTC 12090</strain>
    </source>
</reference>
<dbReference type="EMBL" id="CP002046">
    <property type="protein sequence ID" value="EAP87878.1"/>
    <property type="molecule type" value="Genomic_DNA"/>
</dbReference>
<dbReference type="STRING" id="216432.CA2559_03945"/>
<dbReference type="HOGENOM" id="CLU_586255_0_0_10"/>
<dbReference type="RefSeq" id="WP_013186554.1">
    <property type="nucleotide sequence ID" value="NC_014230.1"/>
</dbReference>
<keyword evidence="2" id="KW-1185">Reference proteome</keyword>
<dbReference type="Proteomes" id="UP000002297">
    <property type="component" value="Chromosome"/>
</dbReference>
<sequence>MIGLVKDDWLINNHNIFELQQDIELSISVIQYEILNQIELKDINSIEKYLRFEVDISQEIWGTENLTIEKVFADFLGLESINPLEQITIKISQVLNYLQLSLLKEYYENKHKNILTFSQYKTQYNLLLQSFLNSNIDTDEQDFIKVELSFCNKLITELDKPVYSLISPLNKIIDKPCDFKKNLTNSIDKRKKFLEQKEKEKLQPVKENETEKKIEIWYSEYELRRFIDMALRWGIDAVYNSRTENNPYSVYDHFVKNARINFDLFAQQLNTKLTENENWKAIEIDLNNRFLIGLKKYINWYNENRKELNKFQPYCPYSLMLNVIESTKAEIIKYFPDLENKVLPPLQTEMPKPEQDEVLSFQITHPKRTEIANAIKSKYRSYKGKDFKILYEALLQLDLFPKKGKRSVFFRCLQNEGYNINNVQMLEDKHFKKGQILKTTDKYLLSEDERQRDEIIEHLKTIIETK</sequence>
<proteinExistence type="predicted"/>
<protein>
    <submittedName>
        <fullName evidence="1">Uncharacterized protein</fullName>
    </submittedName>
</protein>
<dbReference type="AlphaFoldDB" id="A3U6L1"/>
<dbReference type="OrthoDB" id="1211741at2"/>
<organism evidence="1 2">
    <name type="scientific">Croceibacter atlanticus (strain ATCC BAA-628 / JCM 21780 / CIP 108009 / IAM 15332 / KCTC 12090 / HTCC2559)</name>
    <dbReference type="NCBI Taxonomy" id="216432"/>
    <lineage>
        <taxon>Bacteria</taxon>
        <taxon>Pseudomonadati</taxon>
        <taxon>Bacteroidota</taxon>
        <taxon>Flavobacteriia</taxon>
        <taxon>Flavobacteriales</taxon>
        <taxon>Flavobacteriaceae</taxon>
        <taxon>Croceibacter</taxon>
    </lineage>
</organism>
<dbReference type="KEGG" id="cat:CA2559_03945"/>